<dbReference type="GO" id="GO:0005634">
    <property type="term" value="C:nucleus"/>
    <property type="evidence" value="ECO:0007669"/>
    <property type="project" value="UniProtKB-UniRule"/>
</dbReference>
<gene>
    <name evidence="6" type="ORF">PAXRUDRAFT_414321</name>
</gene>
<dbReference type="GO" id="GO:0001228">
    <property type="term" value="F:DNA-binding transcription activator activity, RNA polymerase II-specific"/>
    <property type="evidence" value="ECO:0007669"/>
    <property type="project" value="TreeGrafter"/>
</dbReference>
<dbReference type="PANTHER" id="PTHR10270:SF161">
    <property type="entry name" value="SEX-DETERMINING REGION Y PROTEIN"/>
    <property type="match status" value="1"/>
</dbReference>
<protein>
    <recommendedName>
        <fullName evidence="5">HMG box domain-containing protein</fullName>
    </recommendedName>
</protein>
<keyword evidence="2" id="KW-0804">Transcription</keyword>
<organism evidence="6 7">
    <name type="scientific">Paxillus rubicundulus Ve08.2h10</name>
    <dbReference type="NCBI Taxonomy" id="930991"/>
    <lineage>
        <taxon>Eukaryota</taxon>
        <taxon>Fungi</taxon>
        <taxon>Dikarya</taxon>
        <taxon>Basidiomycota</taxon>
        <taxon>Agaricomycotina</taxon>
        <taxon>Agaricomycetes</taxon>
        <taxon>Agaricomycetidae</taxon>
        <taxon>Boletales</taxon>
        <taxon>Paxilineae</taxon>
        <taxon>Paxillaceae</taxon>
        <taxon>Paxillus</taxon>
    </lineage>
</organism>
<feature type="region of interest" description="Disordered" evidence="4">
    <location>
        <begin position="199"/>
        <end position="281"/>
    </location>
</feature>
<reference evidence="7" key="2">
    <citation type="submission" date="2015-01" db="EMBL/GenBank/DDBJ databases">
        <title>Evolutionary Origins and Diversification of the Mycorrhizal Mutualists.</title>
        <authorList>
            <consortium name="DOE Joint Genome Institute"/>
            <consortium name="Mycorrhizal Genomics Consortium"/>
            <person name="Kohler A."/>
            <person name="Kuo A."/>
            <person name="Nagy L.G."/>
            <person name="Floudas D."/>
            <person name="Copeland A."/>
            <person name="Barry K.W."/>
            <person name="Cichocki N."/>
            <person name="Veneault-Fourrey C."/>
            <person name="LaButti K."/>
            <person name="Lindquist E.A."/>
            <person name="Lipzen A."/>
            <person name="Lundell T."/>
            <person name="Morin E."/>
            <person name="Murat C."/>
            <person name="Riley R."/>
            <person name="Ohm R."/>
            <person name="Sun H."/>
            <person name="Tunlid A."/>
            <person name="Henrissat B."/>
            <person name="Grigoriev I.V."/>
            <person name="Hibbett D.S."/>
            <person name="Martin F."/>
        </authorList>
    </citation>
    <scope>NUCLEOTIDE SEQUENCE [LARGE SCALE GENOMIC DNA]</scope>
    <source>
        <strain evidence="7">Ve08.2h10</strain>
    </source>
</reference>
<dbReference type="SMART" id="SM00398">
    <property type="entry name" value="HMG"/>
    <property type="match status" value="1"/>
</dbReference>
<feature type="compositionally biased region" description="Basic residues" evidence="4">
    <location>
        <begin position="227"/>
        <end position="241"/>
    </location>
</feature>
<dbReference type="HOGENOM" id="CLU_614079_0_0_1"/>
<dbReference type="InterPro" id="IPR009071">
    <property type="entry name" value="HMG_box_dom"/>
</dbReference>
<dbReference type="InterPro" id="IPR050140">
    <property type="entry name" value="SRY-related_HMG-box_TF-like"/>
</dbReference>
<feature type="region of interest" description="Disordered" evidence="4">
    <location>
        <begin position="1"/>
        <end position="84"/>
    </location>
</feature>
<evidence type="ECO:0000259" key="5">
    <source>
        <dbReference type="PROSITE" id="PS50118"/>
    </source>
</evidence>
<dbReference type="PANTHER" id="PTHR10270">
    <property type="entry name" value="SOX TRANSCRIPTION FACTOR"/>
    <property type="match status" value="1"/>
</dbReference>
<feature type="compositionally biased region" description="Basic and acidic residues" evidence="4">
    <location>
        <begin position="199"/>
        <end position="210"/>
    </location>
</feature>
<keyword evidence="7" id="KW-1185">Reference proteome</keyword>
<dbReference type="AlphaFoldDB" id="A0A0D0E5H2"/>
<accession>A0A0D0E5H2</accession>
<dbReference type="PROSITE" id="PS50118">
    <property type="entry name" value="HMG_BOX_2"/>
    <property type="match status" value="1"/>
</dbReference>
<dbReference type="Pfam" id="PF00505">
    <property type="entry name" value="HMG_box"/>
    <property type="match status" value="1"/>
</dbReference>
<dbReference type="CDD" id="cd01389">
    <property type="entry name" value="HMG-box_ROX1-like"/>
    <property type="match status" value="1"/>
</dbReference>
<name>A0A0D0E5H2_9AGAM</name>
<dbReference type="GO" id="GO:0030154">
    <property type="term" value="P:cell differentiation"/>
    <property type="evidence" value="ECO:0007669"/>
    <property type="project" value="TreeGrafter"/>
</dbReference>
<dbReference type="SUPFAM" id="SSF47095">
    <property type="entry name" value="HMG-box"/>
    <property type="match status" value="1"/>
</dbReference>
<evidence type="ECO:0000256" key="2">
    <source>
        <dbReference type="ARBA" id="ARBA00023163"/>
    </source>
</evidence>
<evidence type="ECO:0000256" key="1">
    <source>
        <dbReference type="ARBA" id="ARBA00023125"/>
    </source>
</evidence>
<proteinExistence type="predicted"/>
<dbReference type="STRING" id="930991.A0A0D0E5H2"/>
<dbReference type="InterPro" id="IPR036910">
    <property type="entry name" value="HMG_box_dom_sf"/>
</dbReference>
<feature type="domain" description="HMG box" evidence="5">
    <location>
        <begin position="82"/>
        <end position="150"/>
    </location>
</feature>
<sequence>MPPLRDVRRSRRLSRMSPMDGADYDWQDAAAPQLYHSPPIHPLPPSPSTCTTTSSDSPSPPLTHLPFAPGSSHTRNRKEGHIPRPPNAFMVFRSWLWNKDNLKSVERDNRNVSRIAGRYWNELSEAERVPFRKMAEEVKARHAELYPEYKYSPMSRKRGKVPQRRSHRSDLDETEKCKKVADLLLGGVAGSDLAKYLEDVQEDPERKEEVAEAPMPVKASAPAAARKLAKKAKASRKKLTSRRPGPSEKPWTVVPPPSLSIHPSESPDSASAPPPTTEAEPEIAETPGLFIGTPGLMYPPGDMGAFVANEDIPHLSLYDCDEVIIEKEEADEGLPVLPSHLLPGAHSPFSGVKPEAIEFVDTCILGAYLADARAPASPPCHSNDESYYTCFSQGAFPFGCSPVVFSNPFETSDFSTERPALLSALDQLFGQIVSPLSLSPSLTGNW</sequence>
<dbReference type="OrthoDB" id="6247875at2759"/>
<feature type="DNA-binding region" description="HMG box" evidence="3">
    <location>
        <begin position="82"/>
        <end position="150"/>
    </location>
</feature>
<dbReference type="GO" id="GO:0000978">
    <property type="term" value="F:RNA polymerase II cis-regulatory region sequence-specific DNA binding"/>
    <property type="evidence" value="ECO:0007669"/>
    <property type="project" value="TreeGrafter"/>
</dbReference>
<feature type="region of interest" description="Disordered" evidence="4">
    <location>
        <begin position="154"/>
        <end position="173"/>
    </location>
</feature>
<feature type="compositionally biased region" description="Basic residues" evidence="4">
    <location>
        <begin position="155"/>
        <end position="167"/>
    </location>
</feature>
<keyword evidence="1 3" id="KW-0238">DNA-binding</keyword>
<keyword evidence="3" id="KW-0539">Nucleus</keyword>
<evidence type="ECO:0000256" key="3">
    <source>
        <dbReference type="PROSITE-ProRule" id="PRU00267"/>
    </source>
</evidence>
<dbReference type="EMBL" id="KN824847">
    <property type="protein sequence ID" value="KIK99891.1"/>
    <property type="molecule type" value="Genomic_DNA"/>
</dbReference>
<evidence type="ECO:0000313" key="6">
    <source>
        <dbReference type="EMBL" id="KIK99891.1"/>
    </source>
</evidence>
<dbReference type="Gene3D" id="1.10.30.10">
    <property type="entry name" value="High mobility group box domain"/>
    <property type="match status" value="1"/>
</dbReference>
<dbReference type="InParanoid" id="A0A0D0E5H2"/>
<feature type="compositionally biased region" description="Low complexity" evidence="4">
    <location>
        <begin position="48"/>
        <end position="57"/>
    </location>
</feature>
<evidence type="ECO:0000256" key="4">
    <source>
        <dbReference type="SAM" id="MobiDB-lite"/>
    </source>
</evidence>
<dbReference type="Proteomes" id="UP000054538">
    <property type="component" value="Unassembled WGS sequence"/>
</dbReference>
<evidence type="ECO:0000313" key="7">
    <source>
        <dbReference type="Proteomes" id="UP000054538"/>
    </source>
</evidence>
<reference evidence="6 7" key="1">
    <citation type="submission" date="2014-04" db="EMBL/GenBank/DDBJ databases">
        <authorList>
            <consortium name="DOE Joint Genome Institute"/>
            <person name="Kuo A."/>
            <person name="Kohler A."/>
            <person name="Jargeat P."/>
            <person name="Nagy L.G."/>
            <person name="Floudas D."/>
            <person name="Copeland A."/>
            <person name="Barry K.W."/>
            <person name="Cichocki N."/>
            <person name="Veneault-Fourrey C."/>
            <person name="LaButti K."/>
            <person name="Lindquist E.A."/>
            <person name="Lipzen A."/>
            <person name="Lundell T."/>
            <person name="Morin E."/>
            <person name="Murat C."/>
            <person name="Sun H."/>
            <person name="Tunlid A."/>
            <person name="Henrissat B."/>
            <person name="Grigoriev I.V."/>
            <person name="Hibbett D.S."/>
            <person name="Martin F."/>
            <person name="Nordberg H.P."/>
            <person name="Cantor M.N."/>
            <person name="Hua S.X."/>
        </authorList>
    </citation>
    <scope>NUCLEOTIDE SEQUENCE [LARGE SCALE GENOMIC DNA]</scope>
    <source>
        <strain evidence="6 7">Ve08.2h10</strain>
    </source>
</reference>